<evidence type="ECO:0000313" key="1">
    <source>
        <dbReference type="EMBL" id="KZV51886.1"/>
    </source>
</evidence>
<keyword evidence="1" id="KW-0804">Transcription</keyword>
<evidence type="ECO:0000313" key="2">
    <source>
        <dbReference type="Proteomes" id="UP000250235"/>
    </source>
</evidence>
<protein>
    <submittedName>
        <fullName evidence="1">DNA-directed RNA polymerase IV subunit 1</fullName>
    </submittedName>
</protein>
<keyword evidence="2" id="KW-1185">Reference proteome</keyword>
<keyword evidence="1" id="KW-0240">DNA-directed RNA polymerase</keyword>
<sequence length="93" mass="10693">MAWDVSHKARSKREKEAAHAAQCMRRAWFMVRPRFLLRAGIGDTSLEVNSSGIPCVCASEIQLRDVLDAPSWSVWSEIWFLVTTYLSWYSEEA</sequence>
<dbReference type="GO" id="GO:0000428">
    <property type="term" value="C:DNA-directed RNA polymerase complex"/>
    <property type="evidence" value="ECO:0007669"/>
    <property type="project" value="UniProtKB-KW"/>
</dbReference>
<organism evidence="1 2">
    <name type="scientific">Dorcoceras hygrometricum</name>
    <dbReference type="NCBI Taxonomy" id="472368"/>
    <lineage>
        <taxon>Eukaryota</taxon>
        <taxon>Viridiplantae</taxon>
        <taxon>Streptophyta</taxon>
        <taxon>Embryophyta</taxon>
        <taxon>Tracheophyta</taxon>
        <taxon>Spermatophyta</taxon>
        <taxon>Magnoliopsida</taxon>
        <taxon>eudicotyledons</taxon>
        <taxon>Gunneridae</taxon>
        <taxon>Pentapetalae</taxon>
        <taxon>asterids</taxon>
        <taxon>lamiids</taxon>
        <taxon>Lamiales</taxon>
        <taxon>Gesneriaceae</taxon>
        <taxon>Didymocarpoideae</taxon>
        <taxon>Trichosporeae</taxon>
        <taxon>Loxocarpinae</taxon>
        <taxon>Dorcoceras</taxon>
    </lineage>
</organism>
<dbReference type="EMBL" id="KQ991563">
    <property type="protein sequence ID" value="KZV51886.1"/>
    <property type="molecule type" value="Genomic_DNA"/>
</dbReference>
<dbReference type="Proteomes" id="UP000250235">
    <property type="component" value="Unassembled WGS sequence"/>
</dbReference>
<reference evidence="1 2" key="1">
    <citation type="journal article" date="2015" name="Proc. Natl. Acad. Sci. U.S.A.">
        <title>The resurrection genome of Boea hygrometrica: A blueprint for survival of dehydration.</title>
        <authorList>
            <person name="Xiao L."/>
            <person name="Yang G."/>
            <person name="Zhang L."/>
            <person name="Yang X."/>
            <person name="Zhao S."/>
            <person name="Ji Z."/>
            <person name="Zhou Q."/>
            <person name="Hu M."/>
            <person name="Wang Y."/>
            <person name="Chen M."/>
            <person name="Xu Y."/>
            <person name="Jin H."/>
            <person name="Xiao X."/>
            <person name="Hu G."/>
            <person name="Bao F."/>
            <person name="Hu Y."/>
            <person name="Wan P."/>
            <person name="Li L."/>
            <person name="Deng X."/>
            <person name="Kuang T."/>
            <person name="Xiang C."/>
            <person name="Zhu J.K."/>
            <person name="Oliver M.J."/>
            <person name="He Y."/>
        </authorList>
    </citation>
    <scope>NUCLEOTIDE SEQUENCE [LARGE SCALE GENOMIC DNA]</scope>
    <source>
        <strain evidence="2">cv. XS01</strain>
    </source>
</reference>
<name>A0A2Z7D434_9LAMI</name>
<dbReference type="AlphaFoldDB" id="A0A2Z7D434"/>
<gene>
    <name evidence="1" type="ORF">F511_13570</name>
</gene>
<accession>A0A2Z7D434</accession>
<proteinExistence type="predicted"/>